<dbReference type="InterPro" id="IPR003593">
    <property type="entry name" value="AAA+_ATPase"/>
</dbReference>
<dbReference type="EMBL" id="JACBYR010000001">
    <property type="protein sequence ID" value="NYE84456.1"/>
    <property type="molecule type" value="Genomic_DNA"/>
</dbReference>
<dbReference type="PROSITE" id="PS00211">
    <property type="entry name" value="ABC_TRANSPORTER_1"/>
    <property type="match status" value="1"/>
</dbReference>
<keyword evidence="2" id="KW-1003">Cell membrane</keyword>
<evidence type="ECO:0000256" key="3">
    <source>
        <dbReference type="ARBA" id="ARBA00022741"/>
    </source>
</evidence>
<dbReference type="InterPro" id="IPR050093">
    <property type="entry name" value="ABC_SmlMolc_Importer"/>
</dbReference>
<sequence length="370" mass="39498">MPVPTPTGAAVSIAGLVQRFASHTVLDRVDLDVPAGHVLALLGPSGCGKTTLLKLLAGLMRPTEGRIAIGGQTVVDANHFLPPEKRGLGMVFQDYALWPHMTVGRNVAFPLEMRGVSRREATTRVAHALDLVGLGGYDARQPGSLSGGQQQRVALARAIVARPHLLLFDEPLSNLDRDLRESLCGEIGALLRELGTTAVYVTHDHEEAFTLADTVAVMRGGRIHQMASPDALMNDPASLAVAEFLKLGAVAAGERTPNGWRLGHGIELLSPPGIGWHEQASPSAHPAQHAPGRGHLFIPHSALRPADAAPLRGTVMSQRYRSGHYATTVRVGPEAGGIELALLTHARLPLHAPIGLELDWTRLRWFPLAA</sequence>
<dbReference type="PANTHER" id="PTHR42781">
    <property type="entry name" value="SPERMIDINE/PUTRESCINE IMPORT ATP-BINDING PROTEIN POTA"/>
    <property type="match status" value="1"/>
</dbReference>
<dbReference type="PROSITE" id="PS50893">
    <property type="entry name" value="ABC_TRANSPORTER_2"/>
    <property type="match status" value="1"/>
</dbReference>
<evidence type="ECO:0000256" key="4">
    <source>
        <dbReference type="ARBA" id="ARBA00022840"/>
    </source>
</evidence>
<dbReference type="AlphaFoldDB" id="A0A7Y9IWQ0"/>
<dbReference type="InterPro" id="IPR027417">
    <property type="entry name" value="P-loop_NTPase"/>
</dbReference>
<evidence type="ECO:0000313" key="6">
    <source>
        <dbReference type="EMBL" id="NYE84456.1"/>
    </source>
</evidence>
<dbReference type="Pfam" id="PF00005">
    <property type="entry name" value="ABC_tran"/>
    <property type="match status" value="1"/>
</dbReference>
<organism evidence="6 7">
    <name type="scientific">Pigmentiphaga litoralis</name>
    <dbReference type="NCBI Taxonomy" id="516702"/>
    <lineage>
        <taxon>Bacteria</taxon>
        <taxon>Pseudomonadati</taxon>
        <taxon>Pseudomonadota</taxon>
        <taxon>Betaproteobacteria</taxon>
        <taxon>Burkholderiales</taxon>
        <taxon>Alcaligenaceae</taxon>
        <taxon>Pigmentiphaga</taxon>
    </lineage>
</organism>
<keyword evidence="3" id="KW-0547">Nucleotide-binding</keyword>
<dbReference type="SUPFAM" id="SSF52540">
    <property type="entry name" value="P-loop containing nucleoside triphosphate hydrolases"/>
    <property type="match status" value="1"/>
</dbReference>
<dbReference type="FunFam" id="3.40.50.300:FF:000425">
    <property type="entry name" value="Probable ABC transporter, ATP-binding subunit"/>
    <property type="match status" value="1"/>
</dbReference>
<evidence type="ECO:0000256" key="1">
    <source>
        <dbReference type="ARBA" id="ARBA00022448"/>
    </source>
</evidence>
<evidence type="ECO:0000259" key="5">
    <source>
        <dbReference type="PROSITE" id="PS50893"/>
    </source>
</evidence>
<dbReference type="PANTHER" id="PTHR42781:SF4">
    <property type="entry name" value="SPERMIDINE_PUTRESCINE IMPORT ATP-BINDING PROTEIN POTA"/>
    <property type="match status" value="1"/>
</dbReference>
<dbReference type="GO" id="GO:0005524">
    <property type="term" value="F:ATP binding"/>
    <property type="evidence" value="ECO:0007669"/>
    <property type="project" value="UniProtKB-KW"/>
</dbReference>
<reference evidence="6 7" key="1">
    <citation type="submission" date="2020-07" db="EMBL/GenBank/DDBJ databases">
        <title>Genomic Encyclopedia of Type Strains, Phase IV (KMG-V): Genome sequencing to study the core and pangenomes of soil and plant-associated prokaryotes.</title>
        <authorList>
            <person name="Whitman W."/>
        </authorList>
    </citation>
    <scope>NUCLEOTIDE SEQUENCE [LARGE SCALE GENOMIC DNA]</scope>
    <source>
        <strain evidence="6 7">SAS40</strain>
    </source>
</reference>
<evidence type="ECO:0000313" key="7">
    <source>
        <dbReference type="Proteomes" id="UP000542125"/>
    </source>
</evidence>
<dbReference type="GO" id="GO:0015697">
    <property type="term" value="P:quaternary ammonium group transport"/>
    <property type="evidence" value="ECO:0007669"/>
    <property type="project" value="UniProtKB-ARBA"/>
</dbReference>
<dbReference type="InterPro" id="IPR017871">
    <property type="entry name" value="ABC_transporter-like_CS"/>
</dbReference>
<gene>
    <name evidence="6" type="ORF">FHW18_003727</name>
</gene>
<comment type="caution">
    <text evidence="6">The sequence shown here is derived from an EMBL/GenBank/DDBJ whole genome shotgun (WGS) entry which is preliminary data.</text>
</comment>
<keyword evidence="4 6" id="KW-0067">ATP-binding</keyword>
<evidence type="ECO:0000256" key="2">
    <source>
        <dbReference type="ARBA" id="ARBA00022475"/>
    </source>
</evidence>
<dbReference type="Proteomes" id="UP000542125">
    <property type="component" value="Unassembled WGS sequence"/>
</dbReference>
<accession>A0A7Y9IWQ0</accession>
<dbReference type="RefSeq" id="WP_179588140.1">
    <property type="nucleotide sequence ID" value="NZ_JACBYR010000001.1"/>
</dbReference>
<keyword evidence="2" id="KW-0472">Membrane</keyword>
<protein>
    <submittedName>
        <fullName evidence="6">Iron(III) transport system ATP-binding protein</fullName>
    </submittedName>
</protein>
<proteinExistence type="predicted"/>
<dbReference type="GO" id="GO:0016887">
    <property type="term" value="F:ATP hydrolysis activity"/>
    <property type="evidence" value="ECO:0007669"/>
    <property type="project" value="InterPro"/>
</dbReference>
<feature type="domain" description="ABC transporter" evidence="5">
    <location>
        <begin position="11"/>
        <end position="245"/>
    </location>
</feature>
<keyword evidence="1" id="KW-0813">Transport</keyword>
<dbReference type="InterPro" id="IPR003439">
    <property type="entry name" value="ABC_transporter-like_ATP-bd"/>
</dbReference>
<dbReference type="SMART" id="SM00382">
    <property type="entry name" value="AAA"/>
    <property type="match status" value="1"/>
</dbReference>
<name>A0A7Y9IWQ0_9BURK</name>
<keyword evidence="7" id="KW-1185">Reference proteome</keyword>
<dbReference type="Gene3D" id="3.40.50.300">
    <property type="entry name" value="P-loop containing nucleotide triphosphate hydrolases"/>
    <property type="match status" value="1"/>
</dbReference>